<organism evidence="2 3">
    <name type="scientific">Liparis tanakae</name>
    <name type="common">Tanaka's snailfish</name>
    <dbReference type="NCBI Taxonomy" id="230148"/>
    <lineage>
        <taxon>Eukaryota</taxon>
        <taxon>Metazoa</taxon>
        <taxon>Chordata</taxon>
        <taxon>Craniata</taxon>
        <taxon>Vertebrata</taxon>
        <taxon>Euteleostomi</taxon>
        <taxon>Actinopterygii</taxon>
        <taxon>Neopterygii</taxon>
        <taxon>Teleostei</taxon>
        <taxon>Neoteleostei</taxon>
        <taxon>Acanthomorphata</taxon>
        <taxon>Eupercaria</taxon>
        <taxon>Perciformes</taxon>
        <taxon>Cottioidei</taxon>
        <taxon>Cottales</taxon>
        <taxon>Liparidae</taxon>
        <taxon>Liparis</taxon>
    </lineage>
</organism>
<sequence length="69" mass="7308">MQTGGPRPPPPPPRSRDHHGYRGADGSQPLHPTAGGQLPEPRASSLSQAHSMHIRPGGSEADVREVVDE</sequence>
<keyword evidence="3" id="KW-1185">Reference proteome</keyword>
<reference evidence="2 3" key="1">
    <citation type="submission" date="2019-03" db="EMBL/GenBank/DDBJ databases">
        <title>First draft genome of Liparis tanakae, snailfish: a comprehensive survey of snailfish specific genes.</title>
        <authorList>
            <person name="Kim W."/>
            <person name="Song I."/>
            <person name="Jeong J.-H."/>
            <person name="Kim D."/>
            <person name="Kim S."/>
            <person name="Ryu S."/>
            <person name="Song J.Y."/>
            <person name="Lee S.K."/>
        </authorList>
    </citation>
    <scope>NUCLEOTIDE SEQUENCE [LARGE SCALE GENOMIC DNA]</scope>
    <source>
        <tissue evidence="2">Muscle</tissue>
    </source>
</reference>
<accession>A0A4Z2H012</accession>
<dbReference type="EMBL" id="SRLO01000364">
    <property type="protein sequence ID" value="TNN59089.1"/>
    <property type="molecule type" value="Genomic_DNA"/>
</dbReference>
<comment type="caution">
    <text evidence="2">The sequence shown here is derived from an EMBL/GenBank/DDBJ whole genome shotgun (WGS) entry which is preliminary data.</text>
</comment>
<evidence type="ECO:0000313" key="3">
    <source>
        <dbReference type="Proteomes" id="UP000314294"/>
    </source>
</evidence>
<protein>
    <submittedName>
        <fullName evidence="2">Uncharacterized protein</fullName>
    </submittedName>
</protein>
<evidence type="ECO:0000313" key="2">
    <source>
        <dbReference type="EMBL" id="TNN59089.1"/>
    </source>
</evidence>
<name>A0A4Z2H012_9TELE</name>
<dbReference type="Proteomes" id="UP000314294">
    <property type="component" value="Unassembled WGS sequence"/>
</dbReference>
<evidence type="ECO:0000256" key="1">
    <source>
        <dbReference type="SAM" id="MobiDB-lite"/>
    </source>
</evidence>
<feature type="compositionally biased region" description="Pro residues" evidence="1">
    <location>
        <begin position="1"/>
        <end position="13"/>
    </location>
</feature>
<dbReference type="AlphaFoldDB" id="A0A4Z2H012"/>
<gene>
    <name evidence="2" type="ORF">EYF80_030723</name>
</gene>
<feature type="region of interest" description="Disordered" evidence="1">
    <location>
        <begin position="1"/>
        <end position="69"/>
    </location>
</feature>
<proteinExistence type="predicted"/>